<evidence type="ECO:0000256" key="1">
    <source>
        <dbReference type="SAM" id="MobiDB-lite"/>
    </source>
</evidence>
<sequence>MTDRRRSWRWVGAVWVIVVVVAGGATLWLRDSAEPPGPYGWEEASPAPSLPEGWDSACPTPTHDENGPAQLLCLVRTR</sequence>
<feature type="region of interest" description="Disordered" evidence="1">
    <location>
        <begin position="38"/>
        <end position="63"/>
    </location>
</feature>
<keyword evidence="2" id="KW-0472">Membrane</keyword>
<proteinExistence type="predicted"/>
<feature type="transmembrane region" description="Helical" evidence="2">
    <location>
        <begin position="7"/>
        <end position="29"/>
    </location>
</feature>
<gene>
    <name evidence="3" type="ORF">AB5J49_31845</name>
</gene>
<reference evidence="3" key="1">
    <citation type="submission" date="2024-07" db="EMBL/GenBank/DDBJ databases">
        <authorList>
            <person name="Yu S.T."/>
        </authorList>
    </citation>
    <scope>NUCLEOTIDE SEQUENCE</scope>
    <source>
        <strain evidence="3">R28</strain>
    </source>
</reference>
<dbReference type="EMBL" id="CP163439">
    <property type="protein sequence ID" value="XDQ37571.1"/>
    <property type="molecule type" value="Genomic_DNA"/>
</dbReference>
<name>A0AB39Q5F8_9ACTN</name>
<keyword evidence="2" id="KW-1133">Transmembrane helix</keyword>
<dbReference type="RefSeq" id="WP_369172313.1">
    <property type="nucleotide sequence ID" value="NZ_CP163439.1"/>
</dbReference>
<keyword evidence="2" id="KW-0812">Transmembrane</keyword>
<protein>
    <recommendedName>
        <fullName evidence="4">Secreted protein</fullName>
    </recommendedName>
</protein>
<organism evidence="3">
    <name type="scientific">Streptomyces sp. R28</name>
    <dbReference type="NCBI Taxonomy" id="3238628"/>
    <lineage>
        <taxon>Bacteria</taxon>
        <taxon>Bacillati</taxon>
        <taxon>Actinomycetota</taxon>
        <taxon>Actinomycetes</taxon>
        <taxon>Kitasatosporales</taxon>
        <taxon>Streptomycetaceae</taxon>
        <taxon>Streptomyces</taxon>
    </lineage>
</organism>
<accession>A0AB39Q5F8</accession>
<evidence type="ECO:0000256" key="2">
    <source>
        <dbReference type="SAM" id="Phobius"/>
    </source>
</evidence>
<evidence type="ECO:0000313" key="3">
    <source>
        <dbReference type="EMBL" id="XDQ37571.1"/>
    </source>
</evidence>
<dbReference type="AlphaFoldDB" id="A0AB39Q5F8"/>
<evidence type="ECO:0008006" key="4">
    <source>
        <dbReference type="Google" id="ProtNLM"/>
    </source>
</evidence>